<name>A0A813BR51_9DINO</name>
<reference evidence="1" key="1">
    <citation type="submission" date="2021-02" db="EMBL/GenBank/DDBJ databases">
        <authorList>
            <person name="Dougan E. K."/>
            <person name="Rhodes N."/>
            <person name="Thang M."/>
            <person name="Chan C."/>
        </authorList>
    </citation>
    <scope>NUCLEOTIDE SEQUENCE</scope>
</reference>
<evidence type="ECO:0000313" key="1">
    <source>
        <dbReference type="EMBL" id="CAE7922096.1"/>
    </source>
</evidence>
<evidence type="ECO:0000313" key="2">
    <source>
        <dbReference type="Proteomes" id="UP000601435"/>
    </source>
</evidence>
<accession>A0A813BR51</accession>
<comment type="caution">
    <text evidence="1">The sequence shown here is derived from an EMBL/GenBank/DDBJ whole genome shotgun (WGS) entry which is preliminary data.</text>
</comment>
<protein>
    <submittedName>
        <fullName evidence="1">Uncharacterized protein</fullName>
    </submittedName>
</protein>
<feature type="non-terminal residue" evidence="1">
    <location>
        <position position="1"/>
    </location>
</feature>
<gene>
    <name evidence="1" type="ORF">SNEC2469_LOCUS31824</name>
</gene>
<dbReference type="Proteomes" id="UP000601435">
    <property type="component" value="Unassembled WGS sequence"/>
</dbReference>
<dbReference type="EMBL" id="CAJNJA010078292">
    <property type="protein sequence ID" value="CAE7922096.1"/>
    <property type="molecule type" value="Genomic_DNA"/>
</dbReference>
<organism evidence="1 2">
    <name type="scientific">Symbiodinium necroappetens</name>
    <dbReference type="NCBI Taxonomy" id="1628268"/>
    <lineage>
        <taxon>Eukaryota</taxon>
        <taxon>Sar</taxon>
        <taxon>Alveolata</taxon>
        <taxon>Dinophyceae</taxon>
        <taxon>Suessiales</taxon>
        <taxon>Symbiodiniaceae</taxon>
        <taxon>Symbiodinium</taxon>
    </lineage>
</organism>
<sequence>TGESARVRPIDNFTESLVNHTTFREETIEPHTVDVVCASLAMRLRARRDVGKSSDTVLKATDLRKAYKQLGVSENALLDAHLAVANPATGRAEVYMSKAELSTTIEALLATGEYTEHELESLRGRLHFAEGQVFGRQGAMAMKILNRKIDDDKRRGTVTAELAAALAVLQNRVVNGPPRAVSTRLANDWFVFTDACFEAERPEWTAGIGGVLVAPDGKKVSCFGLCCEVAVLSVLGLSDKASPIYELEALAVLAAFDTWHGVLREAGVVCFVDNDGVLGSFVGCKSSSAGFAIFLKAVTRFESFAAITPWFERVSSIANVADGPSRGDFSAVNSVNRVSVDPNRLAKAVVQGTLPCIPDDFPHT</sequence>
<keyword evidence="2" id="KW-1185">Reference proteome</keyword>
<dbReference type="AlphaFoldDB" id="A0A813BR51"/>
<proteinExistence type="predicted"/>